<organism evidence="2 3">
    <name type="scientific">Heterodermia speciosa</name>
    <dbReference type="NCBI Taxonomy" id="116794"/>
    <lineage>
        <taxon>Eukaryota</taxon>
        <taxon>Fungi</taxon>
        <taxon>Dikarya</taxon>
        <taxon>Ascomycota</taxon>
        <taxon>Pezizomycotina</taxon>
        <taxon>Lecanoromycetes</taxon>
        <taxon>OSLEUM clade</taxon>
        <taxon>Lecanoromycetidae</taxon>
        <taxon>Caliciales</taxon>
        <taxon>Physciaceae</taxon>
        <taxon>Heterodermia</taxon>
    </lineage>
</organism>
<proteinExistence type="predicted"/>
<accession>A0A8H3FM62</accession>
<comment type="caution">
    <text evidence="2">The sequence shown here is derived from an EMBL/GenBank/DDBJ whole genome shotgun (WGS) entry which is preliminary data.</text>
</comment>
<keyword evidence="3" id="KW-1185">Reference proteome</keyword>
<evidence type="ECO:0000256" key="1">
    <source>
        <dbReference type="SAM" id="Coils"/>
    </source>
</evidence>
<sequence length="159" mass="18296">MNFIFEKPKTPLPIHVQPNTKAREWNALQANAARAIQEFRGSQEESEASKWEWQVLIGAAARSLIRAGTEYSKAFAEVKRFEKKAAKLTEKLENIMAAREAKRLPVIEIIDRWQSTIADRTTHDVRESWTSNEKIAEALSKLEDILHLKDESHQEDVRS</sequence>
<evidence type="ECO:0000313" key="3">
    <source>
        <dbReference type="Proteomes" id="UP000664521"/>
    </source>
</evidence>
<name>A0A8H3FM62_9LECA</name>
<dbReference type="Proteomes" id="UP000664521">
    <property type="component" value="Unassembled WGS sequence"/>
</dbReference>
<gene>
    <name evidence="2" type="ORF">HETSPECPRED_005817</name>
</gene>
<dbReference type="EMBL" id="CAJPDS010000038">
    <property type="protein sequence ID" value="CAF9925367.1"/>
    <property type="molecule type" value="Genomic_DNA"/>
</dbReference>
<reference evidence="2" key="1">
    <citation type="submission" date="2021-03" db="EMBL/GenBank/DDBJ databases">
        <authorList>
            <person name="Tagirdzhanova G."/>
        </authorList>
    </citation>
    <scope>NUCLEOTIDE SEQUENCE</scope>
</reference>
<feature type="coiled-coil region" evidence="1">
    <location>
        <begin position="71"/>
        <end position="98"/>
    </location>
</feature>
<evidence type="ECO:0000313" key="2">
    <source>
        <dbReference type="EMBL" id="CAF9925367.1"/>
    </source>
</evidence>
<dbReference type="AlphaFoldDB" id="A0A8H3FM62"/>
<keyword evidence="1" id="KW-0175">Coiled coil</keyword>
<protein>
    <submittedName>
        <fullName evidence="2">Uncharacterized protein</fullName>
    </submittedName>
</protein>